<dbReference type="Proteomes" id="UP000807306">
    <property type="component" value="Unassembled WGS sequence"/>
</dbReference>
<keyword evidence="2" id="KW-1185">Reference proteome</keyword>
<protein>
    <submittedName>
        <fullName evidence="1">Uncharacterized protein</fullName>
    </submittedName>
</protein>
<evidence type="ECO:0000313" key="2">
    <source>
        <dbReference type="Proteomes" id="UP000807306"/>
    </source>
</evidence>
<dbReference type="EMBL" id="MU157897">
    <property type="protein sequence ID" value="KAF9524526.1"/>
    <property type="molecule type" value="Genomic_DNA"/>
</dbReference>
<proteinExistence type="predicted"/>
<organism evidence="1 2">
    <name type="scientific">Crepidotus variabilis</name>
    <dbReference type="NCBI Taxonomy" id="179855"/>
    <lineage>
        <taxon>Eukaryota</taxon>
        <taxon>Fungi</taxon>
        <taxon>Dikarya</taxon>
        <taxon>Basidiomycota</taxon>
        <taxon>Agaricomycotina</taxon>
        <taxon>Agaricomycetes</taxon>
        <taxon>Agaricomycetidae</taxon>
        <taxon>Agaricales</taxon>
        <taxon>Agaricineae</taxon>
        <taxon>Crepidotaceae</taxon>
        <taxon>Crepidotus</taxon>
    </lineage>
</organism>
<gene>
    <name evidence="1" type="ORF">CPB83DRAFT_897801</name>
</gene>
<evidence type="ECO:0000313" key="1">
    <source>
        <dbReference type="EMBL" id="KAF9524526.1"/>
    </source>
</evidence>
<name>A0A9P6E8K7_9AGAR</name>
<accession>A0A9P6E8K7</accession>
<sequence length="317" mass="36049">MNQGLPKFLSAMGFVKHHDLEQPMETYRAHSTPTWWGGRPPSSTRRLRLVGVEMVEPKPLARTNCNLTGVQTTESTNFHKMYENVFQEELKTMTPDIRRTLFRGCSTPRNSGDDTSTLCGSEIQPEILTDSYLRVRLLDTEANQPLFLRAQRVRPESTKSLKEIRDPYYELRGSSPRDRFLPFDGILQNSECVSMTLILPSDYDQSGPNFYFADVGLAASAITWASKKFSIVEPDAQQYWFCYLMMMVLSLSLNCEIIEHGLDDTRGKVKVCGTGHWGQTQRRIRELETNLERNWGRADCAAKSLSDDELCKGGEGI</sequence>
<dbReference type="AlphaFoldDB" id="A0A9P6E8K7"/>
<comment type="caution">
    <text evidence="1">The sequence shown here is derived from an EMBL/GenBank/DDBJ whole genome shotgun (WGS) entry which is preliminary data.</text>
</comment>
<reference evidence="1" key="1">
    <citation type="submission" date="2020-11" db="EMBL/GenBank/DDBJ databases">
        <authorList>
            <consortium name="DOE Joint Genome Institute"/>
            <person name="Ahrendt S."/>
            <person name="Riley R."/>
            <person name="Andreopoulos W."/>
            <person name="Labutti K."/>
            <person name="Pangilinan J."/>
            <person name="Ruiz-Duenas F.J."/>
            <person name="Barrasa J.M."/>
            <person name="Sanchez-Garcia M."/>
            <person name="Camarero S."/>
            <person name="Miyauchi S."/>
            <person name="Serrano A."/>
            <person name="Linde D."/>
            <person name="Babiker R."/>
            <person name="Drula E."/>
            <person name="Ayuso-Fernandez I."/>
            <person name="Pacheco R."/>
            <person name="Padilla G."/>
            <person name="Ferreira P."/>
            <person name="Barriuso J."/>
            <person name="Kellner H."/>
            <person name="Castanera R."/>
            <person name="Alfaro M."/>
            <person name="Ramirez L."/>
            <person name="Pisabarro A.G."/>
            <person name="Kuo A."/>
            <person name="Tritt A."/>
            <person name="Lipzen A."/>
            <person name="He G."/>
            <person name="Yan M."/>
            <person name="Ng V."/>
            <person name="Cullen D."/>
            <person name="Martin F."/>
            <person name="Rosso M.-N."/>
            <person name="Henrissat B."/>
            <person name="Hibbett D."/>
            <person name="Martinez A.T."/>
            <person name="Grigoriev I.V."/>
        </authorList>
    </citation>
    <scope>NUCLEOTIDE SEQUENCE</scope>
    <source>
        <strain evidence="1">CBS 506.95</strain>
    </source>
</reference>